<dbReference type="AlphaFoldDB" id="A0A7G8Q658"/>
<gene>
    <name evidence="3" type="ORF">H8F01_03655</name>
</gene>
<dbReference type="Proteomes" id="UP000515873">
    <property type="component" value="Chromosome"/>
</dbReference>
<protein>
    <submittedName>
        <fullName evidence="3">Alpha/beta hydrolase</fullName>
    </submittedName>
</protein>
<organism evidence="3 4">
    <name type="scientific">Dyella telluris</name>
    <dbReference type="NCBI Taxonomy" id="2763498"/>
    <lineage>
        <taxon>Bacteria</taxon>
        <taxon>Pseudomonadati</taxon>
        <taxon>Pseudomonadota</taxon>
        <taxon>Gammaproteobacteria</taxon>
        <taxon>Lysobacterales</taxon>
        <taxon>Rhodanobacteraceae</taxon>
        <taxon>Dyella</taxon>
    </lineage>
</organism>
<dbReference type="PANTHER" id="PTHR37017">
    <property type="entry name" value="AB HYDROLASE-1 DOMAIN-CONTAINING PROTEIN-RELATED"/>
    <property type="match status" value="1"/>
</dbReference>
<feature type="signal peptide" evidence="1">
    <location>
        <begin position="1"/>
        <end position="22"/>
    </location>
</feature>
<evidence type="ECO:0000313" key="3">
    <source>
        <dbReference type="EMBL" id="QNK02266.1"/>
    </source>
</evidence>
<evidence type="ECO:0000259" key="2">
    <source>
        <dbReference type="Pfam" id="PF12697"/>
    </source>
</evidence>
<dbReference type="KEGG" id="dtl:H8F01_03655"/>
<accession>A0A7G8Q658</accession>
<keyword evidence="3" id="KW-0378">Hydrolase</keyword>
<dbReference type="InterPro" id="IPR029058">
    <property type="entry name" value="AB_hydrolase_fold"/>
</dbReference>
<evidence type="ECO:0000256" key="1">
    <source>
        <dbReference type="SAM" id="SignalP"/>
    </source>
</evidence>
<dbReference type="PANTHER" id="PTHR37017:SF11">
    <property type="entry name" value="ESTERASE_LIPASE_THIOESTERASE DOMAIN-CONTAINING PROTEIN"/>
    <property type="match status" value="1"/>
</dbReference>
<feature type="domain" description="AB hydrolase-1" evidence="2">
    <location>
        <begin position="33"/>
        <end position="253"/>
    </location>
</feature>
<proteinExistence type="predicted"/>
<dbReference type="EMBL" id="CP060412">
    <property type="protein sequence ID" value="QNK02266.1"/>
    <property type="molecule type" value="Genomic_DNA"/>
</dbReference>
<keyword evidence="1" id="KW-0732">Signal</keyword>
<dbReference type="Gene3D" id="3.40.50.1820">
    <property type="entry name" value="alpha/beta hydrolase"/>
    <property type="match status" value="1"/>
</dbReference>
<dbReference type="GO" id="GO:0016787">
    <property type="term" value="F:hydrolase activity"/>
    <property type="evidence" value="ECO:0007669"/>
    <property type="project" value="UniProtKB-KW"/>
</dbReference>
<evidence type="ECO:0000313" key="4">
    <source>
        <dbReference type="Proteomes" id="UP000515873"/>
    </source>
</evidence>
<feature type="chain" id="PRO_5028942066" evidence="1">
    <location>
        <begin position="23"/>
        <end position="261"/>
    </location>
</feature>
<dbReference type="RefSeq" id="WP_187057723.1">
    <property type="nucleotide sequence ID" value="NZ_CP060412.1"/>
</dbReference>
<sequence>MKKTFVAWMLAASTLLCVGASAQTSKPMQKPVIVLVHGAFADASSWNGVVNILHKDGYFVIAAANPLRGAKSDGAYIGSLVGDLKQPVVLVGHSYGGNVITEAANGHANVKALVYVSAFAPDTGETLGELTGKFPGSSLGQSLAPPADLADGGKDLYILQDKFHAQFAADVPAANAALMAATQRPLQQAALDEKAGTPAWKSISSWWIYGDADKNIPPAAMAFMAKRAAAKDVVVVKGASHVVMVSHPDAVAHLIEKAASN</sequence>
<reference evidence="3 4" key="1">
    <citation type="submission" date="2020-08" db="EMBL/GenBank/DDBJ databases">
        <title>Dyella sp. G9 isolated from forest soil.</title>
        <authorList>
            <person name="Fu J."/>
            <person name="Qiu L."/>
        </authorList>
    </citation>
    <scope>NUCLEOTIDE SEQUENCE [LARGE SCALE GENOMIC DNA]</scope>
    <source>
        <strain evidence="3 4">G9</strain>
    </source>
</reference>
<dbReference type="InterPro" id="IPR000073">
    <property type="entry name" value="AB_hydrolase_1"/>
</dbReference>
<keyword evidence="4" id="KW-1185">Reference proteome</keyword>
<dbReference type="SUPFAM" id="SSF53474">
    <property type="entry name" value="alpha/beta-Hydrolases"/>
    <property type="match status" value="1"/>
</dbReference>
<dbReference type="Pfam" id="PF12697">
    <property type="entry name" value="Abhydrolase_6"/>
    <property type="match status" value="1"/>
</dbReference>
<name>A0A7G8Q658_9GAMM</name>
<dbReference type="InterPro" id="IPR052897">
    <property type="entry name" value="Sec-Metab_Biosynth_Hydrolase"/>
</dbReference>